<dbReference type="AlphaFoldDB" id="A0A3N6MHC7"/>
<comment type="caution">
    <text evidence="2">The sequence shown here is derived from an EMBL/GenBank/DDBJ whole genome shotgun (WGS) entry which is preliminary data.</text>
</comment>
<sequence>MRSVHATTETTFVTLTPETLSPFTDLYELPIPQASHPTRISSSRPTSSSAACASVEPPTGTGNVVASACGRHRLESGQAVNTGRSADRTTRSATLPIFPGRR</sequence>
<dbReference type="Proteomes" id="UP000281431">
    <property type="component" value="Unassembled WGS sequence"/>
</dbReference>
<evidence type="ECO:0000313" key="3">
    <source>
        <dbReference type="Proteomes" id="UP000281431"/>
    </source>
</evidence>
<organism evidence="2 3">
    <name type="scientific">Natrarchaeobius chitinivorans</name>
    <dbReference type="NCBI Taxonomy" id="1679083"/>
    <lineage>
        <taxon>Archaea</taxon>
        <taxon>Methanobacteriati</taxon>
        <taxon>Methanobacteriota</taxon>
        <taxon>Stenosarchaea group</taxon>
        <taxon>Halobacteria</taxon>
        <taxon>Halobacteriales</taxon>
        <taxon>Natrialbaceae</taxon>
        <taxon>Natrarchaeobius</taxon>
    </lineage>
</organism>
<evidence type="ECO:0000256" key="1">
    <source>
        <dbReference type="SAM" id="MobiDB-lite"/>
    </source>
</evidence>
<feature type="compositionally biased region" description="Low complexity" evidence="1">
    <location>
        <begin position="35"/>
        <end position="54"/>
    </location>
</feature>
<protein>
    <submittedName>
        <fullName evidence="2">Uncharacterized protein</fullName>
    </submittedName>
</protein>
<keyword evidence="3" id="KW-1185">Reference proteome</keyword>
<accession>A0A3N6MHC7</accession>
<feature type="region of interest" description="Disordered" evidence="1">
    <location>
        <begin position="34"/>
        <end position="102"/>
    </location>
</feature>
<dbReference type="EMBL" id="REFZ01000002">
    <property type="protein sequence ID" value="RQH02518.1"/>
    <property type="molecule type" value="Genomic_DNA"/>
</dbReference>
<proteinExistence type="predicted"/>
<gene>
    <name evidence="2" type="ORF">EA472_04240</name>
</gene>
<reference evidence="2 3" key="1">
    <citation type="submission" date="2018-10" db="EMBL/GenBank/DDBJ databases">
        <title>Natrarchaeobius chitinivorans gen. nov., sp. nov., and Natrarchaeobius haloalkaliphilus sp. nov., alkaliphilic, chitin-utilizing haloarchaea from hypersaline alkaline lakes.</title>
        <authorList>
            <person name="Sorokin D.Y."/>
            <person name="Elcheninov A.G."/>
            <person name="Kostrikina N.A."/>
            <person name="Bale N.J."/>
            <person name="Sinninghe Damste J.S."/>
            <person name="Khijniak T.V."/>
            <person name="Kublanov I.V."/>
            <person name="Toshchakov S.V."/>
        </authorList>
    </citation>
    <scope>NUCLEOTIDE SEQUENCE [LARGE SCALE GENOMIC DNA]</scope>
    <source>
        <strain evidence="2 3">AArcht7</strain>
    </source>
</reference>
<name>A0A3N6MHC7_NATCH</name>
<evidence type="ECO:0000313" key="2">
    <source>
        <dbReference type="EMBL" id="RQH02518.1"/>
    </source>
</evidence>